<keyword evidence="3" id="KW-1133">Transmembrane helix</keyword>
<keyword evidence="1" id="KW-0175">Coiled coil</keyword>
<keyword evidence="3" id="KW-0812">Transmembrane</keyword>
<organism evidence="4 5">
    <name type="scientific">Babesia divergens</name>
    <dbReference type="NCBI Taxonomy" id="32595"/>
    <lineage>
        <taxon>Eukaryota</taxon>
        <taxon>Sar</taxon>
        <taxon>Alveolata</taxon>
        <taxon>Apicomplexa</taxon>
        <taxon>Aconoidasida</taxon>
        <taxon>Piroplasmida</taxon>
        <taxon>Babesiidae</taxon>
        <taxon>Babesia</taxon>
    </lineage>
</organism>
<reference evidence="4" key="1">
    <citation type="journal article" date="2014" name="Nucleic Acids Res.">
        <title>The evolutionary dynamics of variant antigen genes in Babesia reveal a history of genomic innovation underlying host-parasite interaction.</title>
        <authorList>
            <person name="Jackson A.P."/>
            <person name="Otto T.D."/>
            <person name="Darby A."/>
            <person name="Ramaprasad A."/>
            <person name="Xia D."/>
            <person name="Echaide I.E."/>
            <person name="Farber M."/>
            <person name="Gahlot S."/>
            <person name="Gamble J."/>
            <person name="Gupta D."/>
            <person name="Gupta Y."/>
            <person name="Jackson L."/>
            <person name="Malandrin L."/>
            <person name="Malas T.B."/>
            <person name="Moussa E."/>
            <person name="Nair M."/>
            <person name="Reid A.J."/>
            <person name="Sanders M."/>
            <person name="Sharma J."/>
            <person name="Tracey A."/>
            <person name="Quail M.A."/>
            <person name="Weir W."/>
            <person name="Wastling J.M."/>
            <person name="Hall N."/>
            <person name="Willadsen P."/>
            <person name="Lingelbach K."/>
            <person name="Shiels B."/>
            <person name="Tait A."/>
            <person name="Berriman M."/>
            <person name="Allred D.R."/>
            <person name="Pain A."/>
        </authorList>
    </citation>
    <scope>NUCLEOTIDE SEQUENCE</scope>
    <source>
        <strain evidence="4">1802A</strain>
    </source>
</reference>
<dbReference type="Gene3D" id="1.10.287.1490">
    <property type="match status" value="1"/>
</dbReference>
<dbReference type="EMBL" id="JAHBMH010000073">
    <property type="protein sequence ID" value="KAK1932985.1"/>
    <property type="molecule type" value="Genomic_DNA"/>
</dbReference>
<proteinExistence type="predicted"/>
<feature type="region of interest" description="Disordered" evidence="2">
    <location>
        <begin position="1"/>
        <end position="58"/>
    </location>
</feature>
<comment type="caution">
    <text evidence="4">The sequence shown here is derived from an EMBL/GenBank/DDBJ whole genome shotgun (WGS) entry which is preliminary data.</text>
</comment>
<sequence>MDSDILSTKLETEETFSAGMDAGAVSDNGNSPSAEADLLQAEDSPEQEADIPHTETTQSDVDQRILELEQKLIDKERNCLLLEQQLVQANQQVESCYYELEENKERLSKYGVEVADLNSALERKDIELKNARMENERAALVEAEKSNLSEMVAKLTDELQDKTKKLEEAMIAVDDSQKRVSEAVSEASRLQKAVESVEIECEAHKRKAADVYEMYQQLQEENLGLAKQLKDHTDSIPVVEEGPTARYHELSAEVESLTRKCKEMDDVLLAKDDEINELQQRIASLESEAKKASSIHLPAPVNTKSTIDEAELKRLENEVRMLKMSNAGLVKESAALQSQIAEKNARIDHLNCEVLSMRQTSTPNAKRDLDLESYLDCRRGGINANEAVSKIHDVRSFRDMFQVAAEDEKFRRYLIAYLAVIHIFGIFGILR</sequence>
<evidence type="ECO:0000256" key="2">
    <source>
        <dbReference type="SAM" id="MobiDB-lite"/>
    </source>
</evidence>
<dbReference type="Proteomes" id="UP001195914">
    <property type="component" value="Unassembled WGS sequence"/>
</dbReference>
<evidence type="ECO:0000256" key="1">
    <source>
        <dbReference type="SAM" id="Coils"/>
    </source>
</evidence>
<evidence type="ECO:0000313" key="4">
    <source>
        <dbReference type="EMBL" id="KAK1932985.1"/>
    </source>
</evidence>
<feature type="transmembrane region" description="Helical" evidence="3">
    <location>
        <begin position="410"/>
        <end position="430"/>
    </location>
</feature>
<evidence type="ECO:0000313" key="5">
    <source>
        <dbReference type="Proteomes" id="UP001195914"/>
    </source>
</evidence>
<protein>
    <submittedName>
        <fullName evidence="4">Uncharacterized protein</fullName>
    </submittedName>
</protein>
<gene>
    <name evidence="4" type="ORF">X943_001706</name>
</gene>
<name>A0AAD9G708_BABDI</name>
<evidence type="ECO:0000256" key="3">
    <source>
        <dbReference type="SAM" id="Phobius"/>
    </source>
</evidence>
<keyword evidence="3" id="KW-0472">Membrane</keyword>
<keyword evidence="5" id="KW-1185">Reference proteome</keyword>
<reference evidence="4" key="2">
    <citation type="submission" date="2021-05" db="EMBL/GenBank/DDBJ databases">
        <authorList>
            <person name="Pain A."/>
        </authorList>
    </citation>
    <scope>NUCLEOTIDE SEQUENCE</scope>
    <source>
        <strain evidence="4">1802A</strain>
    </source>
</reference>
<dbReference type="AlphaFoldDB" id="A0AAD9G708"/>
<accession>A0AAD9G708</accession>
<feature type="coiled-coil region" evidence="1">
    <location>
        <begin position="65"/>
        <end position="353"/>
    </location>
</feature>